<dbReference type="Proteomes" id="UP000831785">
    <property type="component" value="Chromosome"/>
</dbReference>
<evidence type="ECO:0000313" key="2">
    <source>
        <dbReference type="EMBL" id="UOQ53966.1"/>
    </source>
</evidence>
<dbReference type="Pfam" id="PF00149">
    <property type="entry name" value="Metallophos"/>
    <property type="match status" value="1"/>
</dbReference>
<feature type="domain" description="Calcineurin-like phosphoesterase" evidence="1">
    <location>
        <begin position="90"/>
        <end position="242"/>
    </location>
</feature>
<keyword evidence="3" id="KW-1185">Reference proteome</keyword>
<dbReference type="Gene3D" id="3.60.21.10">
    <property type="match status" value="1"/>
</dbReference>
<sequence>MTRLQIASVCPTPLEAISYWTTAPNETEPSEQQLPIYTGTIRGLPETVSALVVASDLQGVVPAEDEDVLLGEVVVDYLELLYALYFPGLAKERTLALLCGDLYTNKARRGASGNPISVWNKFNAAFGRTIGIAGNHDDFGPAIHQVQALNKASFLTQGMVHQHGLAVAGISGIIGRPDKNFRLPEAAYLRAVAALLQGQPDILLTHLSPAIAEKGLQGEEQLTAVLTKGDPTLVFCGHSHWPGTQPEILANGTQVLNVDSKVFLFSQA</sequence>
<dbReference type="EMBL" id="CP095049">
    <property type="protein sequence ID" value="UOQ53966.1"/>
    <property type="molecule type" value="Genomic_DNA"/>
</dbReference>
<reference evidence="2 3" key="1">
    <citation type="submission" date="2022-04" db="EMBL/GenBank/DDBJ databases">
        <title>Hymenobacter sp. isolated from the air.</title>
        <authorList>
            <person name="Won M."/>
            <person name="Lee C.-M."/>
            <person name="Woen H.-Y."/>
            <person name="Kwon S.-W."/>
        </authorList>
    </citation>
    <scope>NUCLEOTIDE SEQUENCE [LARGE SCALE GENOMIC DNA]</scope>
    <source>
        <strain evidence="3">5116 S-27</strain>
    </source>
</reference>
<gene>
    <name evidence="2" type="ORF">MUN80_04195</name>
</gene>
<organism evidence="2 3">
    <name type="scientific">Hymenobacter cellulosivorans</name>
    <dbReference type="NCBI Taxonomy" id="2932249"/>
    <lineage>
        <taxon>Bacteria</taxon>
        <taxon>Pseudomonadati</taxon>
        <taxon>Bacteroidota</taxon>
        <taxon>Cytophagia</taxon>
        <taxon>Cytophagales</taxon>
        <taxon>Hymenobacteraceae</taxon>
        <taxon>Hymenobacter</taxon>
    </lineage>
</organism>
<dbReference type="InterPro" id="IPR004843">
    <property type="entry name" value="Calcineurin-like_PHP"/>
</dbReference>
<accession>A0ABY4FHM8</accession>
<dbReference type="InterPro" id="IPR029052">
    <property type="entry name" value="Metallo-depent_PP-like"/>
</dbReference>
<dbReference type="SUPFAM" id="SSF56300">
    <property type="entry name" value="Metallo-dependent phosphatases"/>
    <property type="match status" value="1"/>
</dbReference>
<name>A0ABY4FHM8_9BACT</name>
<evidence type="ECO:0000259" key="1">
    <source>
        <dbReference type="Pfam" id="PF00149"/>
    </source>
</evidence>
<dbReference type="RefSeq" id="WP_244720039.1">
    <property type="nucleotide sequence ID" value="NZ_CP095049.1"/>
</dbReference>
<protein>
    <submittedName>
        <fullName evidence="2">Metallophosphoesterase</fullName>
    </submittedName>
</protein>
<dbReference type="CDD" id="cd00838">
    <property type="entry name" value="MPP_superfamily"/>
    <property type="match status" value="1"/>
</dbReference>
<proteinExistence type="predicted"/>
<evidence type="ECO:0000313" key="3">
    <source>
        <dbReference type="Proteomes" id="UP000831785"/>
    </source>
</evidence>